<dbReference type="Gene3D" id="3.40.50.1000">
    <property type="entry name" value="HAD superfamily/HAD-like"/>
    <property type="match status" value="1"/>
</dbReference>
<dbReference type="InterPro" id="IPR036163">
    <property type="entry name" value="HMA_dom_sf"/>
</dbReference>
<dbReference type="SFLD" id="SFLDS00003">
    <property type="entry name" value="Haloacid_Dehalogenase"/>
    <property type="match status" value="1"/>
</dbReference>
<dbReference type="AlphaFoldDB" id="A0A6J5YPZ6"/>
<organism evidence="12">
    <name type="scientific">freshwater metagenome</name>
    <dbReference type="NCBI Taxonomy" id="449393"/>
    <lineage>
        <taxon>unclassified sequences</taxon>
        <taxon>metagenomes</taxon>
        <taxon>ecological metagenomes</taxon>
    </lineage>
</organism>
<dbReference type="Pfam" id="PF00122">
    <property type="entry name" value="E1-E2_ATPase"/>
    <property type="match status" value="1"/>
</dbReference>
<feature type="transmembrane region" description="Helical" evidence="10">
    <location>
        <begin position="191"/>
        <end position="212"/>
    </location>
</feature>
<dbReference type="FunFam" id="3.30.70.100:FF:000005">
    <property type="entry name" value="Copper-exporting P-type ATPase A"/>
    <property type="match status" value="1"/>
</dbReference>
<dbReference type="GO" id="GO:0055070">
    <property type="term" value="P:copper ion homeostasis"/>
    <property type="evidence" value="ECO:0007669"/>
    <property type="project" value="TreeGrafter"/>
</dbReference>
<keyword evidence="3 10" id="KW-0812">Transmembrane</keyword>
<dbReference type="SUPFAM" id="SSF81653">
    <property type="entry name" value="Calcium ATPase, transduction domain A"/>
    <property type="match status" value="1"/>
</dbReference>
<dbReference type="PROSITE" id="PS50846">
    <property type="entry name" value="HMA_2"/>
    <property type="match status" value="1"/>
</dbReference>
<keyword evidence="8 10" id="KW-1133">Transmembrane helix</keyword>
<feature type="transmembrane region" description="Helical" evidence="10">
    <location>
        <begin position="404"/>
        <end position="430"/>
    </location>
</feature>
<dbReference type="PROSITE" id="PS00154">
    <property type="entry name" value="ATPASE_E1_E2"/>
    <property type="match status" value="1"/>
</dbReference>
<dbReference type="SUPFAM" id="SSF56784">
    <property type="entry name" value="HAD-like"/>
    <property type="match status" value="1"/>
</dbReference>
<keyword evidence="9 10" id="KW-0472">Membrane</keyword>
<dbReference type="EMBL" id="CAESAF010000003">
    <property type="protein sequence ID" value="CAB4330069.1"/>
    <property type="molecule type" value="Genomic_DNA"/>
</dbReference>
<feature type="transmembrane region" description="Helical" evidence="10">
    <location>
        <begin position="156"/>
        <end position="179"/>
    </location>
</feature>
<dbReference type="GO" id="GO:0016887">
    <property type="term" value="F:ATP hydrolysis activity"/>
    <property type="evidence" value="ECO:0007669"/>
    <property type="project" value="InterPro"/>
</dbReference>
<evidence type="ECO:0000256" key="7">
    <source>
        <dbReference type="ARBA" id="ARBA00022967"/>
    </source>
</evidence>
<dbReference type="SUPFAM" id="SSF81665">
    <property type="entry name" value="Calcium ATPase, transmembrane domain M"/>
    <property type="match status" value="1"/>
</dbReference>
<evidence type="ECO:0000256" key="1">
    <source>
        <dbReference type="ARBA" id="ARBA00004127"/>
    </source>
</evidence>
<dbReference type="CDD" id="cd00371">
    <property type="entry name" value="HMA"/>
    <property type="match status" value="1"/>
</dbReference>
<feature type="transmembrane region" description="Helical" evidence="10">
    <location>
        <begin position="114"/>
        <end position="136"/>
    </location>
</feature>
<feature type="transmembrane region" description="Helical" evidence="10">
    <location>
        <begin position="735"/>
        <end position="752"/>
    </location>
</feature>
<evidence type="ECO:0000256" key="6">
    <source>
        <dbReference type="ARBA" id="ARBA00022840"/>
    </source>
</evidence>
<feature type="transmembrane region" description="Helical" evidence="10">
    <location>
        <begin position="758"/>
        <end position="776"/>
    </location>
</feature>
<comment type="similarity">
    <text evidence="2">Belongs to the cation transport ATPase (P-type) (TC 3.A.3) family. Type IB subfamily.</text>
</comment>
<dbReference type="GO" id="GO:0005524">
    <property type="term" value="F:ATP binding"/>
    <property type="evidence" value="ECO:0007669"/>
    <property type="project" value="UniProtKB-KW"/>
</dbReference>
<dbReference type="Pfam" id="PF00702">
    <property type="entry name" value="Hydrolase"/>
    <property type="match status" value="1"/>
</dbReference>
<keyword evidence="7" id="KW-1278">Translocase</keyword>
<dbReference type="FunFam" id="2.70.150.10:FF:000002">
    <property type="entry name" value="Copper-transporting ATPase 1, putative"/>
    <property type="match status" value="1"/>
</dbReference>
<dbReference type="SFLD" id="SFLDG00002">
    <property type="entry name" value="C1.7:_P-type_atpase_like"/>
    <property type="match status" value="1"/>
</dbReference>
<dbReference type="PANTHER" id="PTHR43520">
    <property type="entry name" value="ATP7, ISOFORM B"/>
    <property type="match status" value="1"/>
</dbReference>
<dbReference type="PRINTS" id="PR00119">
    <property type="entry name" value="CATATPASE"/>
</dbReference>
<keyword evidence="6" id="KW-0067">ATP-binding</keyword>
<dbReference type="NCBIfam" id="TIGR01494">
    <property type="entry name" value="ATPase_P-type"/>
    <property type="match status" value="2"/>
</dbReference>
<evidence type="ECO:0000256" key="9">
    <source>
        <dbReference type="ARBA" id="ARBA00023136"/>
    </source>
</evidence>
<sequence length="779" mass="80968">MAVEDIKIELSRPPSVEPEKQSKAIDLSKTSLSPRTFSVTGMTCSSCVNTVEKSLNSISGVSASVNFATETVHILAPAEVKSSEIIKKIKGAGYSATLIEDGATPVMHSKKSGVALFFAIILAVPTIAISMVHQWHAQLDELILNTLNSLNILPPLYSPTAWLAIGLTTPLILIVAFPIHRAAIRNLFHPTMDSLISLGSLSAFGWSIYANATGTGDVYTEVAAGVLLFVILGRHLESRAKRRASTALSTLLSLGAKEVTVLRNGLEVIIPISELAIGDDFIVKPGARVATDGLVISGISSVNNSMLTGESVPIEVSPGSRVIGASLNNNGRIIVRATRIGSDTELARITAMVVQAQGQKAPIQRVADQIAAVFVPVVTILAVATFFAWYYLGNDGAGSSLAQSIQIAITVLVIACPCALGLATPVALLVASGRGASRGIVLRQPRVLELARKVDVVVLDKTGTLTTGVMKVHDATIPTSAHKVLGTTYSTSLNEKTILATALSLELANDHPVGQAIASFALSKGASRHEVVEFTQTPGAGVAGRVLLSAISPVVLIGTPKAIAHSTTTFDPAITDAIERGEEAGLSVAVLAWDGVAIAVFAVGDQVKTDAAATISALIQIGATPWLVTGDNEESAGAIARLVGIKGENVIARALPDEKLARVSALKDAGHTVLMIGDGINDAAALAAADLSMAMGTGTDTAISSADITLMRPELMSVVDALTLSKRTLRTIKSNLAWAFAYNVIGIPIAAAGLLTPMYAAGAMAVSSLFVVTNSLRIR</sequence>
<dbReference type="GO" id="GO:0012505">
    <property type="term" value="C:endomembrane system"/>
    <property type="evidence" value="ECO:0007669"/>
    <property type="project" value="UniProtKB-SubCell"/>
</dbReference>
<dbReference type="InterPro" id="IPR027256">
    <property type="entry name" value="P-typ_ATPase_IB"/>
</dbReference>
<dbReference type="GO" id="GO:0016020">
    <property type="term" value="C:membrane"/>
    <property type="evidence" value="ECO:0007669"/>
    <property type="project" value="InterPro"/>
</dbReference>
<evidence type="ECO:0000256" key="3">
    <source>
        <dbReference type="ARBA" id="ARBA00022692"/>
    </source>
</evidence>
<dbReference type="InterPro" id="IPR018303">
    <property type="entry name" value="ATPase_P-typ_P_site"/>
</dbReference>
<dbReference type="InterPro" id="IPR023298">
    <property type="entry name" value="ATPase_P-typ_TM_dom_sf"/>
</dbReference>
<evidence type="ECO:0000256" key="8">
    <source>
        <dbReference type="ARBA" id="ARBA00022989"/>
    </source>
</evidence>
<dbReference type="SFLD" id="SFLDF00027">
    <property type="entry name" value="p-type_atpase"/>
    <property type="match status" value="1"/>
</dbReference>
<evidence type="ECO:0000256" key="4">
    <source>
        <dbReference type="ARBA" id="ARBA00022723"/>
    </source>
</evidence>
<keyword evidence="5" id="KW-0547">Nucleotide-binding</keyword>
<dbReference type="NCBIfam" id="TIGR01525">
    <property type="entry name" value="ATPase-IB_hvy"/>
    <property type="match status" value="1"/>
</dbReference>
<dbReference type="Gene3D" id="2.70.150.10">
    <property type="entry name" value="Calcium-transporting ATPase, cytoplasmic transduction domain A"/>
    <property type="match status" value="1"/>
</dbReference>
<gene>
    <name evidence="12" type="ORF">UFOPK3574_00088</name>
</gene>
<dbReference type="InterPro" id="IPR036412">
    <property type="entry name" value="HAD-like_sf"/>
</dbReference>
<evidence type="ECO:0000256" key="10">
    <source>
        <dbReference type="SAM" id="Phobius"/>
    </source>
</evidence>
<dbReference type="InterPro" id="IPR008250">
    <property type="entry name" value="ATPase_P-typ_transduc_dom_A_sf"/>
</dbReference>
<dbReference type="PRINTS" id="PR00943">
    <property type="entry name" value="CUATPASE"/>
</dbReference>
<name>A0A6J5YPZ6_9ZZZZ</name>
<feature type="domain" description="HMA" evidence="11">
    <location>
        <begin position="33"/>
        <end position="97"/>
    </location>
</feature>
<keyword evidence="4" id="KW-0479">Metal-binding</keyword>
<evidence type="ECO:0000313" key="12">
    <source>
        <dbReference type="EMBL" id="CAB4330069.1"/>
    </source>
</evidence>
<dbReference type="GO" id="GO:0005507">
    <property type="term" value="F:copper ion binding"/>
    <property type="evidence" value="ECO:0007669"/>
    <property type="project" value="TreeGrafter"/>
</dbReference>
<feature type="transmembrane region" description="Helical" evidence="10">
    <location>
        <begin position="218"/>
        <end position="236"/>
    </location>
</feature>
<dbReference type="GO" id="GO:0043682">
    <property type="term" value="F:P-type divalent copper transporter activity"/>
    <property type="evidence" value="ECO:0007669"/>
    <property type="project" value="TreeGrafter"/>
</dbReference>
<dbReference type="Pfam" id="PF00403">
    <property type="entry name" value="HMA"/>
    <property type="match status" value="1"/>
</dbReference>
<dbReference type="InterPro" id="IPR001757">
    <property type="entry name" value="P_typ_ATPase"/>
</dbReference>
<protein>
    <submittedName>
        <fullName evidence="12">Unannotated protein</fullName>
    </submittedName>
</protein>
<dbReference type="InterPro" id="IPR059000">
    <property type="entry name" value="ATPase_P-type_domA"/>
</dbReference>
<dbReference type="PROSITE" id="PS01047">
    <property type="entry name" value="HMA_1"/>
    <property type="match status" value="1"/>
</dbReference>
<accession>A0A6J5YPZ6</accession>
<comment type="subcellular location">
    <subcellularLocation>
        <location evidence="1">Endomembrane system</location>
        <topology evidence="1">Multi-pass membrane protein</topology>
    </subcellularLocation>
</comment>
<dbReference type="InterPro" id="IPR017969">
    <property type="entry name" value="Heavy-metal-associated_CS"/>
</dbReference>
<dbReference type="Gene3D" id="3.30.70.100">
    <property type="match status" value="1"/>
</dbReference>
<dbReference type="InterPro" id="IPR006121">
    <property type="entry name" value="HMA_dom"/>
</dbReference>
<dbReference type="Gene3D" id="3.40.1110.10">
    <property type="entry name" value="Calcium-transporting ATPase, cytoplasmic domain N"/>
    <property type="match status" value="1"/>
</dbReference>
<reference evidence="12" key="1">
    <citation type="submission" date="2020-05" db="EMBL/GenBank/DDBJ databases">
        <authorList>
            <person name="Chiriac C."/>
            <person name="Salcher M."/>
            <person name="Ghai R."/>
            <person name="Kavagutti S V."/>
        </authorList>
    </citation>
    <scope>NUCLEOTIDE SEQUENCE</scope>
</reference>
<dbReference type="InterPro" id="IPR023299">
    <property type="entry name" value="ATPase_P-typ_cyto_dom_N"/>
</dbReference>
<evidence type="ECO:0000259" key="11">
    <source>
        <dbReference type="PROSITE" id="PS50846"/>
    </source>
</evidence>
<dbReference type="PROSITE" id="PS01229">
    <property type="entry name" value="COF_2"/>
    <property type="match status" value="1"/>
</dbReference>
<dbReference type="SUPFAM" id="SSF55008">
    <property type="entry name" value="HMA, heavy metal-associated domain"/>
    <property type="match status" value="1"/>
</dbReference>
<dbReference type="InterPro" id="IPR044492">
    <property type="entry name" value="P_typ_ATPase_HD_dom"/>
</dbReference>
<dbReference type="SUPFAM" id="SSF81660">
    <property type="entry name" value="Metal cation-transporting ATPase, ATP-binding domain N"/>
    <property type="match status" value="1"/>
</dbReference>
<evidence type="ECO:0000256" key="5">
    <source>
        <dbReference type="ARBA" id="ARBA00022741"/>
    </source>
</evidence>
<feature type="transmembrane region" description="Helical" evidence="10">
    <location>
        <begin position="370"/>
        <end position="392"/>
    </location>
</feature>
<dbReference type="InterPro" id="IPR023214">
    <property type="entry name" value="HAD_sf"/>
</dbReference>
<proteinExistence type="inferred from homology"/>
<dbReference type="PANTHER" id="PTHR43520:SF8">
    <property type="entry name" value="P-TYPE CU(+) TRANSPORTER"/>
    <property type="match status" value="1"/>
</dbReference>
<evidence type="ECO:0000256" key="2">
    <source>
        <dbReference type="ARBA" id="ARBA00006024"/>
    </source>
</evidence>